<evidence type="ECO:0000313" key="5">
    <source>
        <dbReference type="EMBL" id="WXG66556.1"/>
    </source>
</evidence>
<accession>A0ABZ2PCM5</accession>
<keyword evidence="6" id="KW-1185">Reference proteome</keyword>
<feature type="domain" description="UspA" evidence="4">
    <location>
        <begin position="155"/>
        <end position="291"/>
    </location>
</feature>
<dbReference type="InterPro" id="IPR014729">
    <property type="entry name" value="Rossmann-like_a/b/a_fold"/>
</dbReference>
<evidence type="ECO:0000256" key="1">
    <source>
        <dbReference type="ARBA" id="ARBA00008791"/>
    </source>
</evidence>
<feature type="domain" description="UspA" evidence="4">
    <location>
        <begin position="7"/>
        <end position="145"/>
    </location>
</feature>
<evidence type="ECO:0000259" key="4">
    <source>
        <dbReference type="Pfam" id="PF00582"/>
    </source>
</evidence>
<reference evidence="5 6" key="1">
    <citation type="submission" date="2024-03" db="EMBL/GenBank/DDBJ databases">
        <title>Natural products discovery in diverse microorganisms through a two-stage MS feature dereplication strategy.</title>
        <authorList>
            <person name="Zhang R."/>
        </authorList>
    </citation>
    <scope>NUCLEOTIDE SEQUENCE [LARGE SCALE GENOMIC DNA]</scope>
    <source>
        <strain evidence="5 6">18930</strain>
    </source>
</reference>
<dbReference type="Proteomes" id="UP001432000">
    <property type="component" value="Chromosome"/>
</dbReference>
<dbReference type="RefSeq" id="WP_338886003.1">
    <property type="nucleotide sequence ID" value="NZ_CP147846.1"/>
</dbReference>
<keyword evidence="3" id="KW-0067">ATP-binding</keyword>
<protein>
    <submittedName>
        <fullName evidence="5">Universal stress protein</fullName>
    </submittedName>
</protein>
<dbReference type="PANTHER" id="PTHR46268">
    <property type="entry name" value="STRESS RESPONSE PROTEIN NHAX"/>
    <property type="match status" value="1"/>
</dbReference>
<dbReference type="Gene3D" id="3.40.50.620">
    <property type="entry name" value="HUPs"/>
    <property type="match status" value="2"/>
</dbReference>
<dbReference type="PRINTS" id="PR01438">
    <property type="entry name" value="UNVRSLSTRESS"/>
</dbReference>
<sequence length="293" mass="30333">MVLANHQRVVVGVDGSPNSASAARWAANVAELLNAPLHIVSAVQEPTFYMAESAMVIPAEVWEEQRHSADKLVADLSTAIREAHPSLSVTTGVDTASAAVMLVEHSRSSRVVVVGNSGTGLLISTLLGSTAKRTVDKVDCPVVVWRAGDAAVDAPIVVGVDGSATSAAAVEYAFELASSLGIPLIAAHTWNAFSLGGGVALPGLVDLTTLENEESALLSESLAGWSEKFPDVAVEHVLRQGSAAQTLVDLSKRAQLVVVGSRGRGSAAQALLGSTSSNLAHHAHCPVMICRNR</sequence>
<keyword evidence="2" id="KW-0547">Nucleotide-binding</keyword>
<dbReference type="Pfam" id="PF00582">
    <property type="entry name" value="Usp"/>
    <property type="match status" value="2"/>
</dbReference>
<comment type="similarity">
    <text evidence="1">Belongs to the universal stress protein A family.</text>
</comment>
<dbReference type="PANTHER" id="PTHR46268:SF27">
    <property type="entry name" value="UNIVERSAL STRESS PROTEIN RV2623"/>
    <property type="match status" value="1"/>
</dbReference>
<name>A0ABZ2PCM5_9NOCA</name>
<evidence type="ECO:0000256" key="3">
    <source>
        <dbReference type="ARBA" id="ARBA00022840"/>
    </source>
</evidence>
<organism evidence="5 6">
    <name type="scientific">Rhodococcus sovatensis</name>
    <dbReference type="NCBI Taxonomy" id="1805840"/>
    <lineage>
        <taxon>Bacteria</taxon>
        <taxon>Bacillati</taxon>
        <taxon>Actinomycetota</taxon>
        <taxon>Actinomycetes</taxon>
        <taxon>Mycobacteriales</taxon>
        <taxon>Nocardiaceae</taxon>
        <taxon>Rhodococcus</taxon>
    </lineage>
</organism>
<dbReference type="EMBL" id="CP147846">
    <property type="protein sequence ID" value="WXG66556.1"/>
    <property type="molecule type" value="Genomic_DNA"/>
</dbReference>
<evidence type="ECO:0000313" key="6">
    <source>
        <dbReference type="Proteomes" id="UP001432000"/>
    </source>
</evidence>
<gene>
    <name evidence="5" type="ORF">WDS16_14735</name>
</gene>
<proteinExistence type="inferred from homology"/>
<dbReference type="InterPro" id="IPR006015">
    <property type="entry name" value="Universal_stress_UspA"/>
</dbReference>
<evidence type="ECO:0000256" key="2">
    <source>
        <dbReference type="ARBA" id="ARBA00022741"/>
    </source>
</evidence>
<dbReference type="InterPro" id="IPR006016">
    <property type="entry name" value="UspA"/>
</dbReference>
<dbReference type="SUPFAM" id="SSF52402">
    <property type="entry name" value="Adenine nucleotide alpha hydrolases-like"/>
    <property type="match status" value="2"/>
</dbReference>